<proteinExistence type="predicted"/>
<protein>
    <submittedName>
        <fullName evidence="2">Uncharacterized protein</fullName>
    </submittedName>
</protein>
<reference evidence="2" key="1">
    <citation type="journal article" date="2023" name="Int. J. Mol. Sci.">
        <title>Metagenomics Revealed a New Genus 'Candidatus Thiocaldithrix dubininis' gen. nov., sp. nov. and a New Species 'Candidatus Thiothrix putei' sp. nov. in the Family Thiotrichaceae, Some Members of Which Have Traits of Both Na+- and H+-Motive Energetics.</title>
        <authorList>
            <person name="Ravin N.V."/>
            <person name="Muntyan M.S."/>
            <person name="Smolyakov D.D."/>
            <person name="Rudenko T.S."/>
            <person name="Beletsky A.V."/>
            <person name="Mardanov A.V."/>
            <person name="Grabovich M.Y."/>
        </authorList>
    </citation>
    <scope>NUCLEOTIDE SEQUENCE</scope>
    <source>
        <strain evidence="2">GKL-02</strain>
    </source>
</reference>
<gene>
    <name evidence="2" type="ORF">QJT81_21970</name>
</gene>
<dbReference type="AlphaFoldDB" id="A0AA95HGL3"/>
<dbReference type="KEGG" id="tput:QJT81_21970"/>
<feature type="signal peptide" evidence="1">
    <location>
        <begin position="1"/>
        <end position="20"/>
    </location>
</feature>
<dbReference type="EMBL" id="CP124756">
    <property type="protein sequence ID" value="WGZ94406.1"/>
    <property type="molecule type" value="Genomic_DNA"/>
</dbReference>
<feature type="chain" id="PRO_5041657828" evidence="1">
    <location>
        <begin position="21"/>
        <end position="306"/>
    </location>
</feature>
<reference evidence="2" key="2">
    <citation type="submission" date="2023-04" db="EMBL/GenBank/DDBJ databases">
        <authorList>
            <person name="Beletskiy A.V."/>
            <person name="Mardanov A.V."/>
            <person name="Ravin N.V."/>
        </authorList>
    </citation>
    <scope>NUCLEOTIDE SEQUENCE</scope>
    <source>
        <strain evidence="2">GKL-02</strain>
    </source>
</reference>
<organism evidence="2">
    <name type="scientific">Candidatus Thiothrix putei</name>
    <dbReference type="NCBI Taxonomy" id="3080811"/>
    <lineage>
        <taxon>Bacteria</taxon>
        <taxon>Pseudomonadati</taxon>
        <taxon>Pseudomonadota</taxon>
        <taxon>Gammaproteobacteria</taxon>
        <taxon>Thiotrichales</taxon>
        <taxon>Thiotrichaceae</taxon>
        <taxon>Thiothrix</taxon>
    </lineage>
</organism>
<evidence type="ECO:0000256" key="1">
    <source>
        <dbReference type="SAM" id="SignalP"/>
    </source>
</evidence>
<accession>A0AA95HGL3</accession>
<sequence length="306" mass="34998">MKTYRWLLAALLFFTPLLQAGTPDHLMWIGKDQDALILGEVLELTSADTCTVKVMAVFPQTKEWLLHEGQTLTLKGFDTTDIRLDGSINSNKYLMSLQREDDHYRPHWGLYALSPGSSSFANARLIDPYSPLQYMISTGGRYPLPSYVFPEPPEAVENPQIPTDLLKQIPTRELIEIWLEYPHLHLVHSSKTLQAGMDKLRTTFNGLPELLQRDDVADVLFDVFREKNLDNLTIKPDSDADKQLANQHAALALLLAQPEIQERLPFYQRWYLRWQVAERLEAMAETWLGGEPAFVCYRALADALDQ</sequence>
<keyword evidence="1" id="KW-0732">Signal</keyword>
<name>A0AA95HGL3_9GAMM</name>
<evidence type="ECO:0000313" key="2">
    <source>
        <dbReference type="EMBL" id="WGZ94406.1"/>
    </source>
</evidence>
<dbReference type="Proteomes" id="UP001301326">
    <property type="component" value="Chromosome"/>
</dbReference>